<dbReference type="EMBL" id="QKWP01001838">
    <property type="protein sequence ID" value="RIB06302.1"/>
    <property type="molecule type" value="Genomic_DNA"/>
</dbReference>
<gene>
    <name evidence="2" type="ORF">C2G38_2217456</name>
</gene>
<accession>A0A397U7Q6</accession>
<dbReference type="OrthoDB" id="2431428at2759"/>
<feature type="region of interest" description="Disordered" evidence="1">
    <location>
        <begin position="382"/>
        <end position="410"/>
    </location>
</feature>
<protein>
    <recommendedName>
        <fullName evidence="4">DUF659 domain-containing protein</fullName>
    </recommendedName>
</protein>
<keyword evidence="3" id="KW-1185">Reference proteome</keyword>
<comment type="caution">
    <text evidence="2">The sequence shown here is derived from an EMBL/GenBank/DDBJ whole genome shotgun (WGS) entry which is preliminary data.</text>
</comment>
<evidence type="ECO:0000256" key="1">
    <source>
        <dbReference type="SAM" id="MobiDB-lite"/>
    </source>
</evidence>
<evidence type="ECO:0008006" key="4">
    <source>
        <dbReference type="Google" id="ProtNLM"/>
    </source>
</evidence>
<name>A0A397U7Q6_9GLOM</name>
<dbReference type="STRING" id="44941.A0A397U7Q6"/>
<evidence type="ECO:0000313" key="2">
    <source>
        <dbReference type="EMBL" id="RIB06302.1"/>
    </source>
</evidence>
<dbReference type="Proteomes" id="UP000266673">
    <property type="component" value="Unassembled WGS sequence"/>
</dbReference>
<reference evidence="2 3" key="1">
    <citation type="submission" date="2018-06" db="EMBL/GenBank/DDBJ databases">
        <title>Comparative genomics reveals the genomic features of Rhizophagus irregularis, R. cerebriforme, R. diaphanum and Gigaspora rosea, and their symbiotic lifestyle signature.</title>
        <authorList>
            <person name="Morin E."/>
            <person name="San Clemente H."/>
            <person name="Chen E.C.H."/>
            <person name="De La Providencia I."/>
            <person name="Hainaut M."/>
            <person name="Kuo A."/>
            <person name="Kohler A."/>
            <person name="Murat C."/>
            <person name="Tang N."/>
            <person name="Roy S."/>
            <person name="Loubradou J."/>
            <person name="Henrissat B."/>
            <person name="Grigoriev I.V."/>
            <person name="Corradi N."/>
            <person name="Roux C."/>
            <person name="Martin F.M."/>
        </authorList>
    </citation>
    <scope>NUCLEOTIDE SEQUENCE [LARGE SCALE GENOMIC DNA]</scope>
    <source>
        <strain evidence="2 3">DAOM 194757</strain>
    </source>
</reference>
<feature type="compositionally biased region" description="Basic and acidic residues" evidence="1">
    <location>
        <begin position="391"/>
        <end position="400"/>
    </location>
</feature>
<evidence type="ECO:0000313" key="3">
    <source>
        <dbReference type="Proteomes" id="UP000266673"/>
    </source>
</evidence>
<sequence length="459" mass="52847">MVWRHTGGPEKHRFTNDIIVLGTKPTNKHNTYGVYKACDNALGRDEALKRSLTNKKNTIRNHLKKCEYFLAKLVSQELVDVYCNRTDNEEDRDDDSMSDVTTSSYASTSTSTKIISKNKTKKPLGSIANFIVRTVTSKKKPTFEQLLLRMTISNGWSFRWTSNPATLEFYEFLNPNLTLPDDKIGVTLIFDGWKNILKQHIFGSLLILSTGESLIWKTIDISLERDQMIEIIPKIESMISEATMIGAKLTAVVSDSAPAYASTSFRWNFEMWEENNDNDNDLPQYIILRLEQRWKQWEQPLLLLGFLLNPNIRKTWFNTNTENLNFTYLARHPFDRTTYEQFGENVLGFWKFASSSTKELGPLAVWLFGISVKPTYSRELIKPNELNDPNKPGKDEHSDSDSVTSDSWESRLGNWEQLLEDEEVAKLEEEEVERENNNCNVNNDLLSSYIHLAVDPEAK</sequence>
<organism evidence="2 3">
    <name type="scientific">Gigaspora rosea</name>
    <dbReference type="NCBI Taxonomy" id="44941"/>
    <lineage>
        <taxon>Eukaryota</taxon>
        <taxon>Fungi</taxon>
        <taxon>Fungi incertae sedis</taxon>
        <taxon>Mucoromycota</taxon>
        <taxon>Glomeromycotina</taxon>
        <taxon>Glomeromycetes</taxon>
        <taxon>Diversisporales</taxon>
        <taxon>Gigasporaceae</taxon>
        <taxon>Gigaspora</taxon>
    </lineage>
</organism>
<proteinExistence type="predicted"/>
<dbReference type="AlphaFoldDB" id="A0A397U7Q6"/>